<dbReference type="PRINTS" id="PR00724">
    <property type="entry name" value="CRBOXYPTASEC"/>
</dbReference>
<dbReference type="EMBL" id="BEYU01000119">
    <property type="protein sequence ID" value="GBG32282.1"/>
    <property type="molecule type" value="Genomic_DNA"/>
</dbReference>
<dbReference type="InterPro" id="IPR029058">
    <property type="entry name" value="AB_hydrolase_fold"/>
</dbReference>
<dbReference type="SUPFAM" id="SSF53474">
    <property type="entry name" value="alpha/beta-Hydrolases"/>
    <property type="match status" value="1"/>
</dbReference>
<dbReference type="PANTHER" id="PTHR11802">
    <property type="entry name" value="SERINE PROTEASE FAMILY S10 SERINE CARBOXYPEPTIDASE"/>
    <property type="match status" value="1"/>
</dbReference>
<evidence type="ECO:0000256" key="6">
    <source>
        <dbReference type="ARBA" id="ARBA00023180"/>
    </source>
</evidence>
<dbReference type="PROSITE" id="PS00131">
    <property type="entry name" value="CARBOXYPEPT_SER_SER"/>
    <property type="match status" value="1"/>
</dbReference>
<dbReference type="OrthoDB" id="443318at2759"/>
<keyword evidence="6" id="KW-0325">Glycoprotein</keyword>
<dbReference type="Proteomes" id="UP000241890">
    <property type="component" value="Unassembled WGS sequence"/>
</dbReference>
<dbReference type="GO" id="GO:0006508">
    <property type="term" value="P:proteolysis"/>
    <property type="evidence" value="ECO:0007669"/>
    <property type="project" value="UniProtKB-KW"/>
</dbReference>
<feature type="chain" id="PRO_5015216124" description="Carboxypeptidase" evidence="7">
    <location>
        <begin position="21"/>
        <end position="565"/>
    </location>
</feature>
<dbReference type="EC" id="3.4.16.-" evidence="7"/>
<comment type="caution">
    <text evidence="8">The sequence shown here is derived from an EMBL/GenBank/DDBJ whole genome shotgun (WGS) entry which is preliminary data.</text>
</comment>
<evidence type="ECO:0000256" key="3">
    <source>
        <dbReference type="ARBA" id="ARBA00022670"/>
    </source>
</evidence>
<keyword evidence="3 7" id="KW-0645">Protease</keyword>
<proteinExistence type="inferred from homology"/>
<reference evidence="8 9" key="1">
    <citation type="submission" date="2017-12" db="EMBL/GenBank/DDBJ databases">
        <title>Sequencing, de novo assembly and annotation of complete genome of a new Thraustochytrid species, strain FCC1311.</title>
        <authorList>
            <person name="Sedici K."/>
            <person name="Godart F."/>
            <person name="Aiese Cigliano R."/>
            <person name="Sanseverino W."/>
            <person name="Barakat M."/>
            <person name="Ortet P."/>
            <person name="Marechal E."/>
            <person name="Cagnac O."/>
            <person name="Amato A."/>
        </authorList>
    </citation>
    <scope>NUCLEOTIDE SEQUENCE [LARGE SCALE GENOMIC DNA]</scope>
</reference>
<evidence type="ECO:0000313" key="8">
    <source>
        <dbReference type="EMBL" id="GBG32282.1"/>
    </source>
</evidence>
<dbReference type="GO" id="GO:0004185">
    <property type="term" value="F:serine-type carboxypeptidase activity"/>
    <property type="evidence" value="ECO:0007669"/>
    <property type="project" value="UniProtKB-UniRule"/>
</dbReference>
<evidence type="ECO:0000313" key="9">
    <source>
        <dbReference type="Proteomes" id="UP000241890"/>
    </source>
</evidence>
<dbReference type="InterPro" id="IPR018202">
    <property type="entry name" value="Ser_caboxypep_ser_AS"/>
</dbReference>
<keyword evidence="2 7" id="KW-0121">Carboxypeptidase</keyword>
<name>A0A2R5GN04_9STRA</name>
<dbReference type="AlphaFoldDB" id="A0A2R5GN04"/>
<evidence type="ECO:0000256" key="2">
    <source>
        <dbReference type="ARBA" id="ARBA00022645"/>
    </source>
</evidence>
<comment type="similarity">
    <text evidence="1 7">Belongs to the peptidase S10 family.</text>
</comment>
<keyword evidence="4 7" id="KW-0732">Signal</keyword>
<feature type="signal peptide" evidence="7">
    <location>
        <begin position="1"/>
        <end position="20"/>
    </location>
</feature>
<dbReference type="Gene3D" id="3.40.50.1820">
    <property type="entry name" value="alpha/beta hydrolase"/>
    <property type="match status" value="1"/>
</dbReference>
<evidence type="ECO:0000256" key="1">
    <source>
        <dbReference type="ARBA" id="ARBA00009431"/>
    </source>
</evidence>
<keyword evidence="9" id="KW-1185">Reference proteome</keyword>
<evidence type="ECO:0000256" key="5">
    <source>
        <dbReference type="ARBA" id="ARBA00022801"/>
    </source>
</evidence>
<organism evidence="8 9">
    <name type="scientific">Hondaea fermentalgiana</name>
    <dbReference type="NCBI Taxonomy" id="2315210"/>
    <lineage>
        <taxon>Eukaryota</taxon>
        <taxon>Sar</taxon>
        <taxon>Stramenopiles</taxon>
        <taxon>Bigyra</taxon>
        <taxon>Labyrinthulomycetes</taxon>
        <taxon>Thraustochytrida</taxon>
        <taxon>Thraustochytriidae</taxon>
        <taxon>Hondaea</taxon>
    </lineage>
</organism>
<dbReference type="Pfam" id="PF00450">
    <property type="entry name" value="Peptidase_S10"/>
    <property type="match status" value="1"/>
</dbReference>
<protein>
    <recommendedName>
        <fullName evidence="7">Carboxypeptidase</fullName>
        <ecNumber evidence="7">3.4.16.-</ecNumber>
    </recommendedName>
</protein>
<dbReference type="InterPro" id="IPR001563">
    <property type="entry name" value="Peptidase_S10"/>
</dbReference>
<sequence length="565" mass="61961">MKLTLKICAVVGTAVALAGAAQTEAAAPKSIAEIFKDEDCIGKHKDENSCNKDDACVWCKAQAIPSECLTLDQAKMVPPGVFQCDSKNAAAHAVSKHDGFLDIKRDTGASESVAVSAESKMAASMGLRAGGARMERKLLNASLVADDGEENFCDPNVRQATGYFRLKDANKHYFFWFFESRNDPANDPVILWLTGGPGCSSSLALFVENGPCKVKSDGSGTELNPYSWNANASVIFVDSPPGTGWSYGTPDFSEKTVGKDLNSFLRVFFEKFDSFIDRDFFIFAESYGGKWAPHTATAVNEANKALIDGEKPIKLKGVAIGNGLTNPEEQVRWYADMAYNSGTAPSRISKAEYLLLKNVATPVAYAATKACNMIGTFPVCQAAQQAWTMGLMLPYAATGYNQYDMRIECEVPGLCYNFTVVSDFLNRDDVQEILGVDKAWTECDRTTALEFAGQEMRNVDYLIPELLEDGIDVMLYVGDCDYICNWIGNKAWAVKMDWPGKDEFANAADEDYTFEGKSVGKLRSHREQATAGAFSFLQLHEAGHMVPLDQPEVALHMVRQFTIRT</sequence>
<dbReference type="Gene3D" id="1.10.287.410">
    <property type="match status" value="1"/>
</dbReference>
<dbReference type="PANTHER" id="PTHR11802:SF113">
    <property type="entry name" value="SERINE CARBOXYPEPTIDASE CTSA-4.1"/>
    <property type="match status" value="1"/>
</dbReference>
<dbReference type="InParanoid" id="A0A2R5GN04"/>
<gene>
    <name evidence="8" type="ORF">FCC1311_085072</name>
</gene>
<evidence type="ECO:0000256" key="7">
    <source>
        <dbReference type="RuleBase" id="RU361156"/>
    </source>
</evidence>
<accession>A0A2R5GN04</accession>
<keyword evidence="5 7" id="KW-0378">Hydrolase</keyword>
<evidence type="ECO:0000256" key="4">
    <source>
        <dbReference type="ARBA" id="ARBA00022729"/>
    </source>
</evidence>